<dbReference type="CDD" id="cd04301">
    <property type="entry name" value="NAT_SF"/>
    <property type="match status" value="1"/>
</dbReference>
<reference evidence="4 5" key="1">
    <citation type="submission" date="2024-03" db="EMBL/GenBank/DDBJ databases">
        <title>The Genome Sequence of Enterococcus sp. DIV2402.</title>
        <authorList>
            <consortium name="The Broad Institute Genomics Platform"/>
            <consortium name="The Broad Institute Microbial Omics Core"/>
            <consortium name="The Broad Institute Genomic Center for Infectious Diseases"/>
            <person name="Earl A."/>
            <person name="Manson A."/>
            <person name="Gilmore M."/>
            <person name="Schwartman J."/>
            <person name="Shea T."/>
            <person name="Abouelleil A."/>
            <person name="Cao P."/>
            <person name="Chapman S."/>
            <person name="Cusick C."/>
            <person name="Young S."/>
            <person name="Neafsey D."/>
            <person name="Nusbaum C."/>
            <person name="Birren B."/>
        </authorList>
    </citation>
    <scope>NUCLEOTIDE SEQUENCE [LARGE SCALE GENOMIC DNA]</scope>
    <source>
        <strain evidence="4 5">DIV2402</strain>
    </source>
</reference>
<dbReference type="Proteomes" id="UP000664701">
    <property type="component" value="Chromosome"/>
</dbReference>
<accession>A0ABZ2SSC9</accession>
<dbReference type="PANTHER" id="PTHR43800">
    <property type="entry name" value="PEPTIDYL-LYSINE N-ACETYLTRANSFERASE YJAB"/>
    <property type="match status" value="1"/>
</dbReference>
<evidence type="ECO:0000259" key="3">
    <source>
        <dbReference type="PROSITE" id="PS51186"/>
    </source>
</evidence>
<evidence type="ECO:0000256" key="2">
    <source>
        <dbReference type="ARBA" id="ARBA00023315"/>
    </source>
</evidence>
<keyword evidence="1" id="KW-0808">Transferase</keyword>
<evidence type="ECO:0000256" key="1">
    <source>
        <dbReference type="ARBA" id="ARBA00022679"/>
    </source>
</evidence>
<sequence length="141" mass="16481">MKKLHTVNEKQLAQLLTLWLNSNLDAHAFIDKRYWQEQLPFVKKTLPESELYIYTTNDKILGFIGLMDNYIAGLFVEKSYRNLGIGTKLLHAAKANHEQLTLTVFEKNNKAVKFYLAENFLIEKKQLDAHTNESEFVMTWT</sequence>
<feature type="domain" description="N-acetyltransferase" evidence="3">
    <location>
        <begin position="2"/>
        <end position="141"/>
    </location>
</feature>
<gene>
    <name evidence="4" type="ORF">DOK78_002727</name>
</gene>
<protein>
    <recommendedName>
        <fullName evidence="3">N-acetyltransferase domain-containing protein</fullName>
    </recommendedName>
</protein>
<evidence type="ECO:0000313" key="4">
    <source>
        <dbReference type="EMBL" id="WYJ78071.1"/>
    </source>
</evidence>
<dbReference type="PANTHER" id="PTHR43800:SF1">
    <property type="entry name" value="PEPTIDYL-LYSINE N-ACETYLTRANSFERASE YJAB"/>
    <property type="match status" value="1"/>
</dbReference>
<evidence type="ECO:0000313" key="5">
    <source>
        <dbReference type="Proteomes" id="UP000664701"/>
    </source>
</evidence>
<dbReference type="InterPro" id="IPR000182">
    <property type="entry name" value="GNAT_dom"/>
</dbReference>
<dbReference type="Gene3D" id="3.40.630.30">
    <property type="match status" value="1"/>
</dbReference>
<proteinExistence type="predicted"/>
<organism evidence="4 5">
    <name type="scientific">Candidatus Enterococcus lowellii</name>
    <dbReference type="NCBI Taxonomy" id="2230877"/>
    <lineage>
        <taxon>Bacteria</taxon>
        <taxon>Bacillati</taxon>
        <taxon>Bacillota</taxon>
        <taxon>Bacilli</taxon>
        <taxon>Lactobacillales</taxon>
        <taxon>Enterococcaceae</taxon>
        <taxon>Enterococcus</taxon>
    </lineage>
</organism>
<dbReference type="InterPro" id="IPR016181">
    <property type="entry name" value="Acyl_CoA_acyltransferase"/>
</dbReference>
<name>A0ABZ2SSC9_9ENTE</name>
<dbReference type="PROSITE" id="PS51186">
    <property type="entry name" value="GNAT"/>
    <property type="match status" value="1"/>
</dbReference>
<dbReference type="EMBL" id="CP147251">
    <property type="protein sequence ID" value="WYJ78071.1"/>
    <property type="molecule type" value="Genomic_DNA"/>
</dbReference>
<dbReference type="SUPFAM" id="SSF55729">
    <property type="entry name" value="Acyl-CoA N-acyltransferases (Nat)"/>
    <property type="match status" value="1"/>
</dbReference>
<keyword evidence="5" id="KW-1185">Reference proteome</keyword>
<dbReference type="Pfam" id="PF13673">
    <property type="entry name" value="Acetyltransf_10"/>
    <property type="match status" value="1"/>
</dbReference>
<keyword evidence="2" id="KW-0012">Acyltransferase</keyword>